<proteinExistence type="predicted"/>
<sequence length="155" mass="16627">MSTEYQLSLPKVTGLNLTVTYRIGLNAEIARLERPAFSQVLADGVLALKRNCVPSQLGLGVTIKVTRPASARCGKPKLKSNHTDSRRPTLGGPSPLVDDPQSHPLANSTQAAKSSNLSPETAPLFVTWPTTAADLRREFGGGRRSRCPHTGRTSL</sequence>
<accession>A0A4C1X099</accession>
<evidence type="ECO:0000313" key="3">
    <source>
        <dbReference type="Proteomes" id="UP000299102"/>
    </source>
</evidence>
<name>A0A4C1X099_EUMVA</name>
<comment type="caution">
    <text evidence="2">The sequence shown here is derived from an EMBL/GenBank/DDBJ whole genome shotgun (WGS) entry which is preliminary data.</text>
</comment>
<reference evidence="2 3" key="1">
    <citation type="journal article" date="2019" name="Commun. Biol.">
        <title>The bagworm genome reveals a unique fibroin gene that provides high tensile strength.</title>
        <authorList>
            <person name="Kono N."/>
            <person name="Nakamura H."/>
            <person name="Ohtoshi R."/>
            <person name="Tomita M."/>
            <person name="Numata K."/>
            <person name="Arakawa K."/>
        </authorList>
    </citation>
    <scope>NUCLEOTIDE SEQUENCE [LARGE SCALE GENOMIC DNA]</scope>
</reference>
<evidence type="ECO:0000313" key="2">
    <source>
        <dbReference type="EMBL" id="GBP57101.1"/>
    </source>
</evidence>
<dbReference type="Proteomes" id="UP000299102">
    <property type="component" value="Unassembled WGS sequence"/>
</dbReference>
<dbReference type="EMBL" id="BGZK01000708">
    <property type="protein sequence ID" value="GBP57101.1"/>
    <property type="molecule type" value="Genomic_DNA"/>
</dbReference>
<feature type="region of interest" description="Disordered" evidence="1">
    <location>
        <begin position="70"/>
        <end position="125"/>
    </location>
</feature>
<feature type="compositionally biased region" description="Polar residues" evidence="1">
    <location>
        <begin position="104"/>
        <end position="119"/>
    </location>
</feature>
<organism evidence="2 3">
    <name type="scientific">Eumeta variegata</name>
    <name type="common">Bagworm moth</name>
    <name type="synonym">Eumeta japonica</name>
    <dbReference type="NCBI Taxonomy" id="151549"/>
    <lineage>
        <taxon>Eukaryota</taxon>
        <taxon>Metazoa</taxon>
        <taxon>Ecdysozoa</taxon>
        <taxon>Arthropoda</taxon>
        <taxon>Hexapoda</taxon>
        <taxon>Insecta</taxon>
        <taxon>Pterygota</taxon>
        <taxon>Neoptera</taxon>
        <taxon>Endopterygota</taxon>
        <taxon>Lepidoptera</taxon>
        <taxon>Glossata</taxon>
        <taxon>Ditrysia</taxon>
        <taxon>Tineoidea</taxon>
        <taxon>Psychidae</taxon>
        <taxon>Oiketicinae</taxon>
        <taxon>Eumeta</taxon>
    </lineage>
</organism>
<keyword evidence="3" id="KW-1185">Reference proteome</keyword>
<evidence type="ECO:0000256" key="1">
    <source>
        <dbReference type="SAM" id="MobiDB-lite"/>
    </source>
</evidence>
<protein>
    <submittedName>
        <fullName evidence="2">Uncharacterized protein</fullName>
    </submittedName>
</protein>
<gene>
    <name evidence="2" type="ORF">EVAR_36769_1</name>
</gene>
<dbReference type="AlphaFoldDB" id="A0A4C1X099"/>